<dbReference type="GO" id="GO:0006508">
    <property type="term" value="P:proteolysis"/>
    <property type="evidence" value="ECO:0007669"/>
    <property type="project" value="InterPro"/>
</dbReference>
<feature type="non-terminal residue" evidence="1">
    <location>
        <position position="225"/>
    </location>
</feature>
<dbReference type="InterPro" id="IPR018247">
    <property type="entry name" value="EF_Hand_1_Ca_BS"/>
</dbReference>
<proteinExistence type="predicted"/>
<name>A0A382XPY6_9ZZZZ</name>
<dbReference type="AlphaFoldDB" id="A0A382XPY6"/>
<protein>
    <recommendedName>
        <fullName evidence="2">Peptidase S8/S53 domain-containing protein</fullName>
    </recommendedName>
</protein>
<organism evidence="1">
    <name type="scientific">marine metagenome</name>
    <dbReference type="NCBI Taxonomy" id="408172"/>
    <lineage>
        <taxon>unclassified sequences</taxon>
        <taxon>metagenomes</taxon>
        <taxon>ecological metagenomes</taxon>
    </lineage>
</organism>
<dbReference type="InterPro" id="IPR036852">
    <property type="entry name" value="Peptidase_S8/S53_dom_sf"/>
</dbReference>
<dbReference type="Gene3D" id="3.40.50.200">
    <property type="entry name" value="Peptidase S8/S53 domain"/>
    <property type="match status" value="1"/>
</dbReference>
<reference evidence="1" key="1">
    <citation type="submission" date="2018-05" db="EMBL/GenBank/DDBJ databases">
        <authorList>
            <person name="Lanie J.A."/>
            <person name="Ng W.-L."/>
            <person name="Kazmierczak K.M."/>
            <person name="Andrzejewski T.M."/>
            <person name="Davidsen T.M."/>
            <person name="Wayne K.J."/>
            <person name="Tettelin H."/>
            <person name="Glass J.I."/>
            <person name="Rusch D."/>
            <person name="Podicherti R."/>
            <person name="Tsui H.-C.T."/>
            <person name="Winkler M.E."/>
        </authorList>
    </citation>
    <scope>NUCLEOTIDE SEQUENCE</scope>
</reference>
<dbReference type="EMBL" id="UINC01169266">
    <property type="protein sequence ID" value="SVD72715.1"/>
    <property type="molecule type" value="Genomic_DNA"/>
</dbReference>
<sequence length="225" mass="25703">MNHYKIFLIFSFTIINVAIGSVPELSPNTFLFCLKPELQPLTISLNRGKPSVGMAALDDYFQTHDIVRIEPWIKHATEIDRDGDIYLNRIYRVYIDENSLGRTDQSISSIQDFPFILYAEPEYIRKPYYKPNDPSYSSQCSLEAVKTDIAWDYWDIENGEIPGDKNILLASVDTGVDYTHPDLIENIWVNQGEILEWVFEIEGIDPNGDGLLSAGEISNFILTDL</sequence>
<gene>
    <name evidence="1" type="ORF">METZ01_LOCUS425569</name>
</gene>
<dbReference type="GO" id="GO:0004252">
    <property type="term" value="F:serine-type endopeptidase activity"/>
    <property type="evidence" value="ECO:0007669"/>
    <property type="project" value="InterPro"/>
</dbReference>
<accession>A0A382XPY6</accession>
<dbReference type="SUPFAM" id="SSF52743">
    <property type="entry name" value="Subtilisin-like"/>
    <property type="match status" value="1"/>
</dbReference>
<dbReference type="PROSITE" id="PS00018">
    <property type="entry name" value="EF_HAND_1"/>
    <property type="match status" value="1"/>
</dbReference>
<evidence type="ECO:0000313" key="1">
    <source>
        <dbReference type="EMBL" id="SVD72715.1"/>
    </source>
</evidence>
<evidence type="ECO:0008006" key="2">
    <source>
        <dbReference type="Google" id="ProtNLM"/>
    </source>
</evidence>